<comment type="caution">
    <text evidence="2">The sequence shown here is derived from an EMBL/GenBank/DDBJ whole genome shotgun (WGS) entry which is preliminary data.</text>
</comment>
<evidence type="ECO:0000313" key="2">
    <source>
        <dbReference type="EMBL" id="KAK8375791.1"/>
    </source>
</evidence>
<dbReference type="AlphaFoldDB" id="A0AAW0SLK2"/>
<organism evidence="2 3">
    <name type="scientific">Scylla paramamosain</name>
    <name type="common">Mud crab</name>
    <dbReference type="NCBI Taxonomy" id="85552"/>
    <lineage>
        <taxon>Eukaryota</taxon>
        <taxon>Metazoa</taxon>
        <taxon>Ecdysozoa</taxon>
        <taxon>Arthropoda</taxon>
        <taxon>Crustacea</taxon>
        <taxon>Multicrustacea</taxon>
        <taxon>Malacostraca</taxon>
        <taxon>Eumalacostraca</taxon>
        <taxon>Eucarida</taxon>
        <taxon>Decapoda</taxon>
        <taxon>Pleocyemata</taxon>
        <taxon>Brachyura</taxon>
        <taxon>Eubrachyura</taxon>
        <taxon>Portunoidea</taxon>
        <taxon>Portunidae</taxon>
        <taxon>Portuninae</taxon>
        <taxon>Scylla</taxon>
    </lineage>
</organism>
<proteinExistence type="predicted"/>
<sequence length="56" mass="5890">MGGLGGLRGRGAGGGGRGGRSRSRNKGGVSPAHYYSLPAKCRIMAPRRGSRPQRFY</sequence>
<dbReference type="Proteomes" id="UP001487740">
    <property type="component" value="Unassembled WGS sequence"/>
</dbReference>
<dbReference type="EMBL" id="JARAKH010000049">
    <property type="protein sequence ID" value="KAK8375791.1"/>
    <property type="molecule type" value="Genomic_DNA"/>
</dbReference>
<accession>A0AAW0SLK2</accession>
<reference evidence="2 3" key="1">
    <citation type="submission" date="2023-03" db="EMBL/GenBank/DDBJ databases">
        <title>High-quality genome of Scylla paramamosain provides insights in environmental adaptation.</title>
        <authorList>
            <person name="Zhang L."/>
        </authorList>
    </citation>
    <scope>NUCLEOTIDE SEQUENCE [LARGE SCALE GENOMIC DNA]</scope>
    <source>
        <strain evidence="2">LZ_2023a</strain>
        <tissue evidence="2">Muscle</tissue>
    </source>
</reference>
<gene>
    <name evidence="2" type="ORF">O3P69_008500</name>
</gene>
<evidence type="ECO:0000313" key="3">
    <source>
        <dbReference type="Proteomes" id="UP001487740"/>
    </source>
</evidence>
<keyword evidence="3" id="KW-1185">Reference proteome</keyword>
<feature type="region of interest" description="Disordered" evidence="1">
    <location>
        <begin position="1"/>
        <end position="33"/>
    </location>
</feature>
<protein>
    <submittedName>
        <fullName evidence="2">Uncharacterized protein</fullName>
    </submittedName>
</protein>
<name>A0AAW0SLK2_SCYPA</name>
<feature type="compositionally biased region" description="Gly residues" evidence="1">
    <location>
        <begin position="1"/>
        <end position="18"/>
    </location>
</feature>
<evidence type="ECO:0000256" key="1">
    <source>
        <dbReference type="SAM" id="MobiDB-lite"/>
    </source>
</evidence>